<reference evidence="3" key="1">
    <citation type="submission" date="2013-08" db="EMBL/GenBank/DDBJ databases">
        <authorList>
            <person name="Mendez C."/>
            <person name="Richter M."/>
            <person name="Ferrer M."/>
            <person name="Sanchez J."/>
        </authorList>
    </citation>
    <scope>NUCLEOTIDE SEQUENCE</scope>
</reference>
<dbReference type="CDD" id="cd01651">
    <property type="entry name" value="RT_G2_intron"/>
    <property type="match status" value="1"/>
</dbReference>
<dbReference type="InterPro" id="IPR043502">
    <property type="entry name" value="DNA/RNA_pol_sf"/>
</dbReference>
<feature type="region of interest" description="Disordered" evidence="1">
    <location>
        <begin position="23"/>
        <end position="59"/>
    </location>
</feature>
<proteinExistence type="predicted"/>
<dbReference type="PROSITE" id="PS50878">
    <property type="entry name" value="RT_POL"/>
    <property type="match status" value="1"/>
</dbReference>
<dbReference type="SUPFAM" id="SSF56672">
    <property type="entry name" value="DNA/RNA polymerases"/>
    <property type="match status" value="1"/>
</dbReference>
<dbReference type="InterPro" id="IPR030931">
    <property type="entry name" value="Group_II_RT_mat"/>
</dbReference>
<keyword evidence="3" id="KW-0548">Nucleotidyltransferase</keyword>
<dbReference type="PANTHER" id="PTHR34047">
    <property type="entry name" value="NUCLEAR INTRON MATURASE 1, MITOCHONDRIAL-RELATED"/>
    <property type="match status" value="1"/>
</dbReference>
<evidence type="ECO:0000259" key="2">
    <source>
        <dbReference type="PROSITE" id="PS50878"/>
    </source>
</evidence>
<evidence type="ECO:0000313" key="3">
    <source>
        <dbReference type="EMBL" id="EQD54001.1"/>
    </source>
</evidence>
<keyword evidence="3" id="KW-0808">Transferase</keyword>
<dbReference type="AlphaFoldDB" id="T1A0B7"/>
<dbReference type="InterPro" id="IPR000477">
    <property type="entry name" value="RT_dom"/>
</dbReference>
<dbReference type="GO" id="GO:0003964">
    <property type="term" value="F:RNA-directed DNA polymerase activity"/>
    <property type="evidence" value="ECO:0007669"/>
    <property type="project" value="UniProtKB-KW"/>
</dbReference>
<dbReference type="PANTHER" id="PTHR34047:SF8">
    <property type="entry name" value="PROTEIN YKFC"/>
    <property type="match status" value="1"/>
</dbReference>
<dbReference type="NCBIfam" id="TIGR04416">
    <property type="entry name" value="group_II_RT_mat"/>
    <property type="match status" value="1"/>
</dbReference>
<dbReference type="Pfam" id="PF00078">
    <property type="entry name" value="RVT_1"/>
    <property type="match status" value="1"/>
</dbReference>
<comment type="caution">
    <text evidence="3">The sequence shown here is derived from an EMBL/GenBank/DDBJ whole genome shotgun (WGS) entry which is preliminary data.</text>
</comment>
<feature type="domain" description="Reverse transcriptase" evidence="2">
    <location>
        <begin position="118"/>
        <end position="368"/>
    </location>
</feature>
<keyword evidence="3" id="KW-0695">RNA-directed DNA polymerase</keyword>
<dbReference type="EC" id="2.7.7.49" evidence="3"/>
<sequence length="497" mass="57119">MMNGLEKSDPAVVAAKPANKAGQLAAEWVEPRAGTKGNTGQPRTRRTQSRTSVSQGLDRVRHAARQRKKEKFTALLHHVTVDLLRDAFLALKRRAAPGVDGVTWQDYEEALEGNLQDLHARVHRGTYRALPVRRRFIPKPDGKQRPLGVTALEDKIVQRAVVTVLNAIYEEDFLGCSYGFRPGRSQHDALDALAAGIGATRVNWILDADIRSYFDEIDQKWLVRFLEHRIGDERIIRLVRKWLKAGVLDEGVWSVSEMGTPQGAVASPLLANVFLHYVFDLWAAQWRRREATGNVIFVRYADDIVAGFEYEADARRFWDAMRTRFEQFALELHGDKTRLVEFGRFAAAGRKRRGLGKPETFIFLGFIHICGKSRRGAFQLQRKTRGDRMRATLQEIKRKLRDRMHVAIPEQGRWLKTVVTGYFAYHAVPTNSRALGAFRYHVTDLWRRTLRRRSQKDGMTWERITKIAAAWLPPPRILHPWPDRRFAVNHPRWEPSA</sequence>
<dbReference type="InterPro" id="IPR051083">
    <property type="entry name" value="GrpII_Intron_Splice-Mob/Def"/>
</dbReference>
<accession>T1A0B7</accession>
<organism evidence="3">
    <name type="scientific">mine drainage metagenome</name>
    <dbReference type="NCBI Taxonomy" id="410659"/>
    <lineage>
        <taxon>unclassified sequences</taxon>
        <taxon>metagenomes</taxon>
        <taxon>ecological metagenomes</taxon>
    </lineage>
</organism>
<gene>
    <name evidence="3" type="ORF">B2A_06175</name>
</gene>
<reference evidence="3" key="2">
    <citation type="journal article" date="2014" name="ISME J.">
        <title>Microbial stratification in low pH oxic and suboxic macroscopic growths along an acid mine drainage.</title>
        <authorList>
            <person name="Mendez-Garcia C."/>
            <person name="Mesa V."/>
            <person name="Sprenger R.R."/>
            <person name="Richter M."/>
            <person name="Diez M.S."/>
            <person name="Solano J."/>
            <person name="Bargiela R."/>
            <person name="Golyshina O.V."/>
            <person name="Manteca A."/>
            <person name="Ramos J.L."/>
            <person name="Gallego J.R."/>
            <person name="Llorente I."/>
            <person name="Martins Dos Santos V.A."/>
            <person name="Jensen O.N."/>
            <person name="Pelaez A.I."/>
            <person name="Sanchez J."/>
            <person name="Ferrer M."/>
        </authorList>
    </citation>
    <scope>NUCLEOTIDE SEQUENCE</scope>
</reference>
<dbReference type="EMBL" id="AUZZ01004347">
    <property type="protein sequence ID" value="EQD54001.1"/>
    <property type="molecule type" value="Genomic_DNA"/>
</dbReference>
<evidence type="ECO:0000256" key="1">
    <source>
        <dbReference type="SAM" id="MobiDB-lite"/>
    </source>
</evidence>
<name>T1A0B7_9ZZZZ</name>
<dbReference type="PROSITE" id="PS50096">
    <property type="entry name" value="IQ"/>
    <property type="match status" value="1"/>
</dbReference>
<protein>
    <submittedName>
        <fullName evidence="3">RNA-directed DNA polymerase (Reverse transcriptase)</fullName>
        <ecNumber evidence="3">2.7.7.49</ecNumber>
    </submittedName>
</protein>